<feature type="transmembrane region" description="Helical" evidence="6">
    <location>
        <begin position="43"/>
        <end position="63"/>
    </location>
</feature>
<evidence type="ECO:0000256" key="3">
    <source>
        <dbReference type="ARBA" id="ARBA00022692"/>
    </source>
</evidence>
<feature type="transmembrane region" description="Helical" evidence="6">
    <location>
        <begin position="245"/>
        <end position="267"/>
    </location>
</feature>
<dbReference type="RefSeq" id="WP_265689367.1">
    <property type="nucleotide sequence ID" value="NZ_JAKRRX010000206.1"/>
</dbReference>
<keyword evidence="3 6" id="KW-0812">Transmembrane</keyword>
<keyword evidence="5 6" id="KW-0472">Membrane</keyword>
<feature type="transmembrane region" description="Helical" evidence="6">
    <location>
        <begin position="315"/>
        <end position="333"/>
    </location>
</feature>
<comment type="subcellular location">
    <subcellularLocation>
        <location evidence="1">Cell membrane</location>
        <topology evidence="1">Multi-pass membrane protein</topology>
    </subcellularLocation>
</comment>
<keyword evidence="4 6" id="KW-1133">Transmembrane helix</keyword>
<comment type="caution">
    <text evidence="7">The sequence shown here is derived from an EMBL/GenBank/DDBJ whole genome shotgun (WGS) entry which is preliminary data.</text>
</comment>
<feature type="transmembrane region" description="Helical" evidence="6">
    <location>
        <begin position="7"/>
        <end position="28"/>
    </location>
</feature>
<feature type="transmembrane region" description="Helical" evidence="6">
    <location>
        <begin position="170"/>
        <end position="193"/>
    </location>
</feature>
<dbReference type="InterPro" id="IPR002797">
    <property type="entry name" value="Polysacc_synth"/>
</dbReference>
<evidence type="ECO:0000256" key="2">
    <source>
        <dbReference type="ARBA" id="ARBA00022475"/>
    </source>
</evidence>
<evidence type="ECO:0000256" key="6">
    <source>
        <dbReference type="SAM" id="Phobius"/>
    </source>
</evidence>
<dbReference type="GO" id="GO:0005886">
    <property type="term" value="C:plasma membrane"/>
    <property type="evidence" value="ECO:0007669"/>
    <property type="project" value="UniProtKB-SubCell"/>
</dbReference>
<accession>A0A9X3CIE0</accession>
<dbReference type="Pfam" id="PF01943">
    <property type="entry name" value="Polysacc_synt"/>
    <property type="match status" value="1"/>
</dbReference>
<organism evidence="7 8">
    <name type="scientific">Vibrio paucivorans</name>
    <dbReference type="NCBI Taxonomy" id="2829489"/>
    <lineage>
        <taxon>Bacteria</taxon>
        <taxon>Pseudomonadati</taxon>
        <taxon>Pseudomonadota</taxon>
        <taxon>Gammaproteobacteria</taxon>
        <taxon>Vibrionales</taxon>
        <taxon>Vibrionaceae</taxon>
        <taxon>Vibrio</taxon>
    </lineage>
</organism>
<feature type="transmembrane region" description="Helical" evidence="6">
    <location>
        <begin position="84"/>
        <end position="107"/>
    </location>
</feature>
<evidence type="ECO:0000313" key="7">
    <source>
        <dbReference type="EMBL" id="MCW8336291.1"/>
    </source>
</evidence>
<keyword evidence="8" id="KW-1185">Reference proteome</keyword>
<dbReference type="InterPro" id="IPR050833">
    <property type="entry name" value="Poly_Biosynth_Transport"/>
</dbReference>
<gene>
    <name evidence="7" type="ORF">MD483_20995</name>
</gene>
<evidence type="ECO:0000313" key="8">
    <source>
        <dbReference type="Proteomes" id="UP001155586"/>
    </source>
</evidence>
<keyword evidence="2" id="KW-1003">Cell membrane</keyword>
<name>A0A9X3CIE0_9VIBR</name>
<dbReference type="EMBL" id="JAKRRX010000206">
    <property type="protein sequence ID" value="MCW8336291.1"/>
    <property type="molecule type" value="Genomic_DNA"/>
</dbReference>
<feature type="transmembrane region" description="Helical" evidence="6">
    <location>
        <begin position="205"/>
        <end position="225"/>
    </location>
</feature>
<feature type="transmembrane region" description="Helical" evidence="6">
    <location>
        <begin position="377"/>
        <end position="399"/>
    </location>
</feature>
<feature type="transmembrane region" description="Helical" evidence="6">
    <location>
        <begin position="145"/>
        <end position="164"/>
    </location>
</feature>
<feature type="transmembrane region" description="Helical" evidence="6">
    <location>
        <begin position="435"/>
        <end position="462"/>
    </location>
</feature>
<feature type="transmembrane region" description="Helical" evidence="6">
    <location>
        <begin position="411"/>
        <end position="429"/>
    </location>
</feature>
<dbReference type="PANTHER" id="PTHR30250:SF11">
    <property type="entry name" value="O-ANTIGEN TRANSPORTER-RELATED"/>
    <property type="match status" value="1"/>
</dbReference>
<dbReference type="PANTHER" id="PTHR30250">
    <property type="entry name" value="PST FAMILY PREDICTED COLANIC ACID TRANSPORTER"/>
    <property type="match status" value="1"/>
</dbReference>
<dbReference type="Proteomes" id="UP001155586">
    <property type="component" value="Unassembled WGS sequence"/>
</dbReference>
<feature type="transmembrane region" description="Helical" evidence="6">
    <location>
        <begin position="113"/>
        <end position="133"/>
    </location>
</feature>
<dbReference type="AlphaFoldDB" id="A0A9X3CIE0"/>
<feature type="transmembrane region" description="Helical" evidence="6">
    <location>
        <begin position="354"/>
        <end position="371"/>
    </location>
</feature>
<evidence type="ECO:0000256" key="4">
    <source>
        <dbReference type="ARBA" id="ARBA00022989"/>
    </source>
</evidence>
<proteinExistence type="predicted"/>
<sequence>MGALSQSVYYAIGIIMMKGVSLLMIPYLTRTLTVAEFGALESLVLLADIGTILFSFGLVDAMYRYVGTAEGKHKQQLISNCFSLSCLLALFGAVAIALSLNSLVAILPARFEPYQLVLLAIPILLDGLISIPLTLMRMQSMAKKFCQLNVAKALIQALLTFVLMEQGYGIDAVLIAACLSSIFLALALVRFQWQQMERFGHFADSAMLLRFGLPVLVGSVSVYMITGLDRWLLAEFVGVEQLAVYAIAVKFALLLPLILQPYALWWFPNRIPTLQKPDGEKKCAEMAILGVNFCIIVAQCMALTVPSFLSLILPAEYHNAGLITVALLMVNTIKNAGDYLNLGCYCGESSQTQMWIHVFCAALAVAGYFYWVPSYGLWATVSVLAGVYLIRLMLIYLASQSIKPLQYAHRQWLITLAISITAWSLHQFVSPSLPVFATFLLGGVIGIASIALFAGLGILPILEPIKQRIASRRKSQPTSIQ</sequence>
<evidence type="ECO:0000256" key="1">
    <source>
        <dbReference type="ARBA" id="ARBA00004651"/>
    </source>
</evidence>
<feature type="transmembrane region" description="Helical" evidence="6">
    <location>
        <begin position="287"/>
        <end position="309"/>
    </location>
</feature>
<protein>
    <submittedName>
        <fullName evidence="7">Oligosaccharide flippase family protein</fullName>
    </submittedName>
</protein>
<reference evidence="7" key="1">
    <citation type="submission" date="2022-02" db="EMBL/GenBank/DDBJ databases">
        <title>Vibrio sp. nov., a new bacterium isolated from Bohai sea, China.</title>
        <authorList>
            <person name="Yuan Y."/>
        </authorList>
    </citation>
    <scope>NUCLEOTIDE SEQUENCE</scope>
    <source>
        <strain evidence="7">DBSS07</strain>
    </source>
</reference>
<evidence type="ECO:0000256" key="5">
    <source>
        <dbReference type="ARBA" id="ARBA00023136"/>
    </source>
</evidence>